<evidence type="ECO:0000256" key="1">
    <source>
        <dbReference type="SAM" id="MobiDB-lite"/>
    </source>
</evidence>
<organism evidence="2 3">
    <name type="scientific">Sinorhizobium meliloti CCNWSX0020</name>
    <dbReference type="NCBI Taxonomy" id="1107881"/>
    <lineage>
        <taxon>Bacteria</taxon>
        <taxon>Pseudomonadati</taxon>
        <taxon>Pseudomonadota</taxon>
        <taxon>Alphaproteobacteria</taxon>
        <taxon>Hyphomicrobiales</taxon>
        <taxon>Rhizobiaceae</taxon>
        <taxon>Sinorhizobium/Ensifer group</taxon>
        <taxon>Sinorhizobium</taxon>
    </lineage>
</organism>
<dbReference type="PATRIC" id="fig|1107881.3.peg.5768"/>
<sequence length="284" mass="31274">MQQEISALTEQLAPAGADEIGHCIQGLMSGGLRISETITAANPVEEYRLSLRNVPVYGLRRAYVKLKRVEYENINRAFIPLPAEFAALASAECRLIREDRIRKQETLRAIEDSISRTLPSSHGLMDLRVSQRERASELAEKGFVRAAEDVDHLEFAHLPKSRELPAGSHQLRAIDEVWSPIAVRVNCSRIQTKLNVQPPPVSPERADELARMLALPDTSQVTAEQMAYRGKGSSCESLEEMNSLPTTSPSALASAETSLSDWPSAPRCVPVLGGRPAHRPSECC</sequence>
<dbReference type="Proteomes" id="UP000004038">
    <property type="component" value="Unassembled WGS sequence"/>
</dbReference>
<dbReference type="AlphaFoldDB" id="H0G860"/>
<protein>
    <submittedName>
        <fullName evidence="2">Uncharacterized protein</fullName>
    </submittedName>
</protein>
<name>H0G860_RHIML</name>
<reference evidence="2 3" key="1">
    <citation type="journal article" date="2012" name="J. Bacteriol.">
        <title>Draft Genome Sequence of Sinorhizobium meliloti CCNWSX0020, a Nitrogen-Fixing Symbiont with Copper Tolerance Capability Isolated from Lead-Zinc Mine Tailings.</title>
        <authorList>
            <person name="Li Z."/>
            <person name="Ma Z."/>
            <person name="Hao X."/>
            <person name="Wei G."/>
        </authorList>
    </citation>
    <scope>NUCLEOTIDE SEQUENCE [LARGE SCALE GENOMIC DNA]</scope>
    <source>
        <strain evidence="2 3">CCNWSX0020</strain>
    </source>
</reference>
<dbReference type="EMBL" id="AGVV01000085">
    <property type="protein sequence ID" value="EHK74507.1"/>
    <property type="molecule type" value="Genomic_DNA"/>
</dbReference>
<proteinExistence type="predicted"/>
<dbReference type="RefSeq" id="WP_003534872.1">
    <property type="nucleotide sequence ID" value="NZ_AGVV01000085.1"/>
</dbReference>
<evidence type="ECO:0000313" key="2">
    <source>
        <dbReference type="EMBL" id="EHK74507.1"/>
    </source>
</evidence>
<accession>H0G860</accession>
<feature type="compositionally biased region" description="Polar residues" evidence="1">
    <location>
        <begin position="243"/>
        <end position="261"/>
    </location>
</feature>
<gene>
    <name evidence="2" type="ORF">SM0020_28485</name>
</gene>
<evidence type="ECO:0000313" key="3">
    <source>
        <dbReference type="Proteomes" id="UP000004038"/>
    </source>
</evidence>
<feature type="region of interest" description="Disordered" evidence="1">
    <location>
        <begin position="239"/>
        <end position="262"/>
    </location>
</feature>